<dbReference type="Pfam" id="PF07811">
    <property type="entry name" value="TadE"/>
    <property type="match status" value="1"/>
</dbReference>
<keyword evidence="1" id="KW-1133">Transmembrane helix</keyword>
<reference evidence="3 4" key="1">
    <citation type="submission" date="2019-08" db="EMBL/GenBank/DDBJ databases">
        <title>In-depth cultivation of the pig gut microbiome towards novel bacterial diversity and tailored functional studies.</title>
        <authorList>
            <person name="Wylensek D."/>
            <person name="Hitch T.C.A."/>
            <person name="Clavel T."/>
        </authorList>
    </citation>
    <scope>NUCLEOTIDE SEQUENCE [LARGE SCALE GENOMIC DNA]</scope>
    <source>
        <strain evidence="4">WCA-380-WT-3B3</strain>
    </source>
</reference>
<keyword evidence="1" id="KW-0472">Membrane</keyword>
<accession>A0A6I2UW52</accession>
<organism evidence="3 4">
    <name type="scientific">Selenomonas montiformis</name>
    <dbReference type="NCBI Taxonomy" id="2652285"/>
    <lineage>
        <taxon>Bacteria</taxon>
        <taxon>Bacillati</taxon>
        <taxon>Bacillota</taxon>
        <taxon>Negativicutes</taxon>
        <taxon>Selenomonadales</taxon>
        <taxon>Selenomonadaceae</taxon>
        <taxon>Selenomonas</taxon>
    </lineage>
</organism>
<dbReference type="AlphaFoldDB" id="A0A6I2UW52"/>
<sequence>MKGGGIMKRKQSGQSIVEFALILPFFLLLLAGITAFGMMFADYISLNNAARAIAREVSVTGSTTAYQAKYKNYGTMTNMYLWDIGKVKLNAKDDKALKQQKDVEVTITSDLNRKSGLLGFFGFLSNPGGKNDGLKIIPDPITITYTMYNESYTGSKK</sequence>
<evidence type="ECO:0000313" key="3">
    <source>
        <dbReference type="EMBL" id="MSV24605.1"/>
    </source>
</evidence>
<proteinExistence type="predicted"/>
<feature type="domain" description="TadE-like" evidence="2">
    <location>
        <begin position="13"/>
        <end position="55"/>
    </location>
</feature>
<evidence type="ECO:0000313" key="4">
    <source>
        <dbReference type="Proteomes" id="UP000430222"/>
    </source>
</evidence>
<name>A0A6I2UW52_9FIRM</name>
<feature type="transmembrane region" description="Helical" evidence="1">
    <location>
        <begin position="21"/>
        <end position="41"/>
    </location>
</feature>
<protein>
    <submittedName>
        <fullName evidence="3">DUF4320 family protein</fullName>
    </submittedName>
</protein>
<dbReference type="Proteomes" id="UP000430222">
    <property type="component" value="Unassembled WGS sequence"/>
</dbReference>
<evidence type="ECO:0000256" key="1">
    <source>
        <dbReference type="SAM" id="Phobius"/>
    </source>
</evidence>
<dbReference type="InterPro" id="IPR012495">
    <property type="entry name" value="TadE-like_dom"/>
</dbReference>
<comment type="caution">
    <text evidence="3">The sequence shown here is derived from an EMBL/GenBank/DDBJ whole genome shotgun (WGS) entry which is preliminary data.</text>
</comment>
<keyword evidence="1" id="KW-0812">Transmembrane</keyword>
<keyword evidence="4" id="KW-1185">Reference proteome</keyword>
<gene>
    <name evidence="3" type="ORF">FYJ78_05255</name>
</gene>
<evidence type="ECO:0000259" key="2">
    <source>
        <dbReference type="Pfam" id="PF07811"/>
    </source>
</evidence>
<dbReference type="EMBL" id="VUNL01000004">
    <property type="protein sequence ID" value="MSV24605.1"/>
    <property type="molecule type" value="Genomic_DNA"/>
</dbReference>